<protein>
    <submittedName>
        <fullName evidence="2">Uncharacterized protein</fullName>
    </submittedName>
</protein>
<accession>R7RYJ5</accession>
<dbReference type="EMBL" id="JH687398">
    <property type="protein sequence ID" value="EIM80399.1"/>
    <property type="molecule type" value="Genomic_DNA"/>
</dbReference>
<evidence type="ECO:0000313" key="2">
    <source>
        <dbReference type="EMBL" id="EIM80399.1"/>
    </source>
</evidence>
<reference evidence="3" key="1">
    <citation type="journal article" date="2012" name="Science">
        <title>The Paleozoic origin of enzymatic lignin decomposition reconstructed from 31 fungal genomes.</title>
        <authorList>
            <person name="Floudas D."/>
            <person name="Binder M."/>
            <person name="Riley R."/>
            <person name="Barry K."/>
            <person name="Blanchette R.A."/>
            <person name="Henrissat B."/>
            <person name="Martinez A.T."/>
            <person name="Otillar R."/>
            <person name="Spatafora J.W."/>
            <person name="Yadav J.S."/>
            <person name="Aerts A."/>
            <person name="Benoit I."/>
            <person name="Boyd A."/>
            <person name="Carlson A."/>
            <person name="Copeland A."/>
            <person name="Coutinho P.M."/>
            <person name="de Vries R.P."/>
            <person name="Ferreira P."/>
            <person name="Findley K."/>
            <person name="Foster B."/>
            <person name="Gaskell J."/>
            <person name="Glotzer D."/>
            <person name="Gorecki P."/>
            <person name="Heitman J."/>
            <person name="Hesse C."/>
            <person name="Hori C."/>
            <person name="Igarashi K."/>
            <person name="Jurgens J.A."/>
            <person name="Kallen N."/>
            <person name="Kersten P."/>
            <person name="Kohler A."/>
            <person name="Kuees U."/>
            <person name="Kumar T.K.A."/>
            <person name="Kuo A."/>
            <person name="LaButti K."/>
            <person name="Larrondo L.F."/>
            <person name="Lindquist E."/>
            <person name="Ling A."/>
            <person name="Lombard V."/>
            <person name="Lucas S."/>
            <person name="Lundell T."/>
            <person name="Martin R."/>
            <person name="McLaughlin D.J."/>
            <person name="Morgenstern I."/>
            <person name="Morin E."/>
            <person name="Murat C."/>
            <person name="Nagy L.G."/>
            <person name="Nolan M."/>
            <person name="Ohm R.A."/>
            <person name="Patyshakuliyeva A."/>
            <person name="Rokas A."/>
            <person name="Ruiz-Duenas F.J."/>
            <person name="Sabat G."/>
            <person name="Salamov A."/>
            <person name="Samejima M."/>
            <person name="Schmutz J."/>
            <person name="Slot J.C."/>
            <person name="St John F."/>
            <person name="Stenlid J."/>
            <person name="Sun H."/>
            <person name="Sun S."/>
            <person name="Syed K."/>
            <person name="Tsang A."/>
            <person name="Wiebenga A."/>
            <person name="Young D."/>
            <person name="Pisabarro A."/>
            <person name="Eastwood D.C."/>
            <person name="Martin F."/>
            <person name="Cullen D."/>
            <person name="Grigoriev I.V."/>
            <person name="Hibbett D.S."/>
        </authorList>
    </citation>
    <scope>NUCLEOTIDE SEQUENCE [LARGE SCALE GENOMIC DNA]</scope>
    <source>
        <strain evidence="3">FP-91666</strain>
    </source>
</reference>
<feature type="transmembrane region" description="Helical" evidence="1">
    <location>
        <begin position="31"/>
        <end position="56"/>
    </location>
</feature>
<dbReference type="KEGG" id="shs:STEHIDRAFT_125950"/>
<organism evidence="2 3">
    <name type="scientific">Stereum hirsutum (strain FP-91666)</name>
    <name type="common">White-rot fungus</name>
    <dbReference type="NCBI Taxonomy" id="721885"/>
    <lineage>
        <taxon>Eukaryota</taxon>
        <taxon>Fungi</taxon>
        <taxon>Dikarya</taxon>
        <taxon>Basidiomycota</taxon>
        <taxon>Agaricomycotina</taxon>
        <taxon>Agaricomycetes</taxon>
        <taxon>Russulales</taxon>
        <taxon>Stereaceae</taxon>
        <taxon>Stereum</taxon>
    </lineage>
</organism>
<dbReference type="RefSeq" id="XP_007310531.1">
    <property type="nucleotide sequence ID" value="XM_007310469.1"/>
</dbReference>
<evidence type="ECO:0000313" key="3">
    <source>
        <dbReference type="Proteomes" id="UP000053927"/>
    </source>
</evidence>
<sequence>MQSNSQLTCDCRNYAKYKKFYDEALAYESSLYWDFAKCLLVCSAIGIVVFFLFTFVRIRTIHDTTPIEDISSSSL</sequence>
<keyword evidence="1" id="KW-1133">Transmembrane helix</keyword>
<name>R7RYJ5_STEHR</name>
<keyword evidence="1" id="KW-0812">Transmembrane</keyword>
<proteinExistence type="predicted"/>
<dbReference type="GeneID" id="18797679"/>
<keyword evidence="3" id="KW-1185">Reference proteome</keyword>
<dbReference type="AlphaFoldDB" id="R7RYJ5"/>
<gene>
    <name evidence="2" type="ORF">STEHIDRAFT_125950</name>
</gene>
<feature type="non-terminal residue" evidence="2">
    <location>
        <position position="75"/>
    </location>
</feature>
<evidence type="ECO:0000256" key="1">
    <source>
        <dbReference type="SAM" id="Phobius"/>
    </source>
</evidence>
<dbReference type="Proteomes" id="UP000053927">
    <property type="component" value="Unassembled WGS sequence"/>
</dbReference>
<keyword evidence="1" id="KW-0472">Membrane</keyword>